<keyword evidence="10" id="KW-0812">Transmembrane</keyword>
<evidence type="ECO:0000256" key="1">
    <source>
        <dbReference type="ARBA" id="ARBA00004245"/>
    </source>
</evidence>
<evidence type="ECO:0000313" key="23">
    <source>
        <dbReference type="EMBL" id="KAF9333086.1"/>
    </source>
</evidence>
<evidence type="ECO:0000256" key="5">
    <source>
        <dbReference type="ARBA" id="ARBA00005420"/>
    </source>
</evidence>
<dbReference type="Pfam" id="PF05622">
    <property type="entry name" value="HOOK"/>
    <property type="match status" value="1"/>
</dbReference>
<dbReference type="PANTHER" id="PTHR12317">
    <property type="entry name" value="DIACYLGLYCEROL O-ACYLTRANSFERASE"/>
    <property type="match status" value="1"/>
</dbReference>
<dbReference type="Gene3D" id="1.10.418.10">
    <property type="entry name" value="Calponin-like domain"/>
    <property type="match status" value="1"/>
</dbReference>
<comment type="pathway">
    <text evidence="4">Lipid metabolism.</text>
</comment>
<evidence type="ECO:0000256" key="20">
    <source>
        <dbReference type="SAM" id="Coils"/>
    </source>
</evidence>
<keyword evidence="13" id="KW-0256">Endoplasmic reticulum</keyword>
<dbReference type="GO" id="GO:0030705">
    <property type="term" value="P:cytoskeleton-dependent intracellular transport"/>
    <property type="evidence" value="ECO:0007669"/>
    <property type="project" value="InterPro"/>
</dbReference>
<comment type="similarity">
    <text evidence="6">Belongs to the hook family.</text>
</comment>
<keyword evidence="16" id="KW-0472">Membrane</keyword>
<keyword evidence="17" id="KW-0963">Cytoplasm</keyword>
<keyword evidence="24" id="KW-1185">Reference proteome</keyword>
<evidence type="ECO:0000256" key="15">
    <source>
        <dbReference type="ARBA" id="ARBA00023098"/>
    </source>
</evidence>
<feature type="coiled-coil region" evidence="20">
    <location>
        <begin position="598"/>
        <end position="625"/>
    </location>
</feature>
<dbReference type="GO" id="GO:0005874">
    <property type="term" value="C:microtubule"/>
    <property type="evidence" value="ECO:0007669"/>
    <property type="project" value="UniProtKB-KW"/>
</dbReference>
<comment type="pathway">
    <text evidence="3">Glycerolipid metabolism; triacylglycerol biosynthesis.</text>
</comment>
<evidence type="ECO:0000256" key="13">
    <source>
        <dbReference type="ARBA" id="ARBA00022824"/>
    </source>
</evidence>
<evidence type="ECO:0000256" key="10">
    <source>
        <dbReference type="ARBA" id="ARBA00022692"/>
    </source>
</evidence>
<reference evidence="23" key="1">
    <citation type="journal article" date="2020" name="Fungal Divers.">
        <title>Resolving the Mortierellaceae phylogeny through synthesis of multi-gene phylogenetics and phylogenomics.</title>
        <authorList>
            <person name="Vandepol N."/>
            <person name="Liber J."/>
            <person name="Desiro A."/>
            <person name="Na H."/>
            <person name="Kennedy M."/>
            <person name="Barry K."/>
            <person name="Grigoriev I.V."/>
            <person name="Miller A.N."/>
            <person name="O'Donnell K."/>
            <person name="Stajich J.E."/>
            <person name="Bonito G."/>
        </authorList>
    </citation>
    <scope>NUCLEOTIDE SEQUENCE</scope>
    <source>
        <strain evidence="23">NVP1</strain>
    </source>
</reference>
<dbReference type="InterPro" id="IPR007130">
    <property type="entry name" value="DAGAT"/>
</dbReference>
<keyword evidence="18" id="KW-0012">Acyltransferase</keyword>
<dbReference type="PROSITE" id="PS50021">
    <property type="entry name" value="CH"/>
    <property type="match status" value="1"/>
</dbReference>
<evidence type="ECO:0000256" key="2">
    <source>
        <dbReference type="ARBA" id="ARBA00004477"/>
    </source>
</evidence>
<feature type="domain" description="Calponin-homology (CH)" evidence="22">
    <location>
        <begin position="4"/>
        <end position="118"/>
    </location>
</feature>
<sequence length="958" mass="109978">MNISILSNAFEEWVNTFEGISRQCQHISDLSDGIVLFEVAADIDPKWFKLIRSAEMGDNWVHKYNNLKKLHKLVTRYIEEKLGQSLSELDPPNLNAIAKAGDTIEVLKLCELVIAIAVQCERNQHYIHKIQSLPHTSQHALMLSLEQDDLFREKEEMRLRIRDFEKFTAPHQTGKSRSDILMRTEMDHLRADLQKSEERRQDQELMINNQMKLISDLSRSEAELRERADEAAFLKDELEEHKHAVERLQKTENVIEKYKKKLEEGADLRRQIKLVEEQNHDLLERNREIEEEYRKVLALKSLMESYKEQILVLETKTSALVKDKIQQEHELRKQGLQLLQLEAGRVRDAEQIQVLEETVKELEFSSGGGGQPLSHDLDTDMEGSPHPSNNTMSTTSLKLRISQLEREVETLKEERQETGGSRATVLQHLLDDANKSKSQFEKDYLQEHQAKMTAEGELDRIRSGKGDESEVAFALRMMLNSCEKELFKAKNVLSEKEVVFEQTKKELAEAQSDLSMVGDDKLAALTIWKASNSKELTLLQREHEEQQQQLTKLEKENKQCLTELNSVLTEKDGLSKLSMEQKDTMQQQERAKTGQMMASMSREQLEDVNRQLEEQLAQVMAQKGQNSVKLKRAKDFIMQQDAIIKDGQPGSLQGELISRDEEIESLKYLWPLIIIYLIWTSMFDKAPEHGGRRSEWCRQWIGWKYFGQYFPMQLHKEQDLDPSRNYIFGYHPHGIISMGAAATFGTEGLGFSKVFPGIRPHLLTLQSNFQIPLYRDYIMAHGCCSVSKESCEHILNAGPGSSIAIVVGGAQESLAAKPGTLDLTLKKRLGFIKLALVNGADLVPTLAFGENDLYELYGSTRVSKTYQVQQFLKKVLGFTIPIFNGRGVFNYEFGLLPRRKPVHIVVGKAIRVKKVEGSPTSEQLMELQKQYIDEVMAIWEQYKDKYAVGRTQELRIVE</sequence>
<protein>
    <recommendedName>
        <fullName evidence="7">diacylglycerol O-acyltransferase</fullName>
        <ecNumber evidence="7">2.3.1.20</ecNumber>
    </recommendedName>
</protein>
<evidence type="ECO:0000256" key="12">
    <source>
        <dbReference type="ARBA" id="ARBA00022798"/>
    </source>
</evidence>
<dbReference type="EC" id="2.3.1.20" evidence="7"/>
<evidence type="ECO:0000256" key="7">
    <source>
        <dbReference type="ARBA" id="ARBA00013244"/>
    </source>
</evidence>
<dbReference type="InterPro" id="IPR008636">
    <property type="entry name" value="Hook_C"/>
</dbReference>
<keyword evidence="9" id="KW-0808">Transferase</keyword>
<dbReference type="InterPro" id="IPR036872">
    <property type="entry name" value="CH_dom_sf"/>
</dbReference>
<accession>A0A9P5SP51</accession>
<keyword evidence="12" id="KW-0319">Glycerol metabolism</keyword>
<feature type="coiled-coil region" evidence="20">
    <location>
        <begin position="186"/>
        <end position="309"/>
    </location>
</feature>
<dbReference type="GO" id="GO:0019432">
    <property type="term" value="P:triglyceride biosynthetic process"/>
    <property type="evidence" value="ECO:0007669"/>
    <property type="project" value="TreeGrafter"/>
</dbReference>
<dbReference type="EMBL" id="JAAAUY010000222">
    <property type="protein sequence ID" value="KAF9333086.1"/>
    <property type="molecule type" value="Genomic_DNA"/>
</dbReference>
<comment type="subcellular location">
    <subcellularLocation>
        <location evidence="1">Cytoplasm</location>
        <location evidence="1">Cytoskeleton</location>
    </subcellularLocation>
    <subcellularLocation>
        <location evidence="2">Endoplasmic reticulum membrane</location>
        <topology evidence="2">Multi-pass membrane protein</topology>
    </subcellularLocation>
</comment>
<evidence type="ECO:0000256" key="21">
    <source>
        <dbReference type="SAM" id="MobiDB-lite"/>
    </source>
</evidence>
<comment type="catalytic activity">
    <reaction evidence="19">
        <text>an acyl-CoA + a 1,2-diacyl-sn-glycerol = a triacyl-sn-glycerol + CoA</text>
        <dbReference type="Rhea" id="RHEA:10868"/>
        <dbReference type="ChEBI" id="CHEBI:17815"/>
        <dbReference type="ChEBI" id="CHEBI:57287"/>
        <dbReference type="ChEBI" id="CHEBI:58342"/>
        <dbReference type="ChEBI" id="CHEBI:64615"/>
        <dbReference type="EC" id="2.3.1.20"/>
    </reaction>
</comment>
<dbReference type="CDD" id="cd22211">
    <property type="entry name" value="HkD_SF"/>
    <property type="match status" value="1"/>
</dbReference>
<evidence type="ECO:0000256" key="8">
    <source>
        <dbReference type="ARBA" id="ARBA00022516"/>
    </source>
</evidence>
<dbReference type="GO" id="GO:0008017">
    <property type="term" value="F:microtubule binding"/>
    <property type="evidence" value="ECO:0007669"/>
    <property type="project" value="InterPro"/>
</dbReference>
<dbReference type="Proteomes" id="UP000696485">
    <property type="component" value="Unassembled WGS sequence"/>
</dbReference>
<evidence type="ECO:0000256" key="4">
    <source>
        <dbReference type="ARBA" id="ARBA00005189"/>
    </source>
</evidence>
<evidence type="ECO:0000259" key="22">
    <source>
        <dbReference type="PROSITE" id="PS50021"/>
    </source>
</evidence>
<dbReference type="PANTHER" id="PTHR12317:SF0">
    <property type="entry name" value="ACYLTRANSFERASE"/>
    <property type="match status" value="1"/>
</dbReference>
<evidence type="ECO:0000256" key="9">
    <source>
        <dbReference type="ARBA" id="ARBA00022679"/>
    </source>
</evidence>
<evidence type="ECO:0000256" key="3">
    <source>
        <dbReference type="ARBA" id="ARBA00004771"/>
    </source>
</evidence>
<comment type="similarity">
    <text evidence="5">Belongs to the diacylglycerol acyltransferase family.</text>
</comment>
<dbReference type="SUPFAM" id="SSF116907">
    <property type="entry name" value="Hook domain"/>
    <property type="match status" value="1"/>
</dbReference>
<keyword evidence="17" id="KW-0206">Cytoskeleton</keyword>
<gene>
    <name evidence="23" type="primary">DGA1_1</name>
    <name evidence="23" type="ORF">BG006_004022</name>
</gene>
<dbReference type="AlphaFoldDB" id="A0A9P5SP51"/>
<evidence type="ECO:0000256" key="16">
    <source>
        <dbReference type="ARBA" id="ARBA00023136"/>
    </source>
</evidence>
<evidence type="ECO:0000256" key="19">
    <source>
        <dbReference type="ARBA" id="ARBA00048109"/>
    </source>
</evidence>
<keyword evidence="20" id="KW-0175">Coiled coil</keyword>
<dbReference type="GO" id="GO:0005789">
    <property type="term" value="C:endoplasmic reticulum membrane"/>
    <property type="evidence" value="ECO:0007669"/>
    <property type="project" value="UniProtKB-SubCell"/>
</dbReference>
<evidence type="ECO:0000256" key="14">
    <source>
        <dbReference type="ARBA" id="ARBA00022989"/>
    </source>
</evidence>
<evidence type="ECO:0000256" key="6">
    <source>
        <dbReference type="ARBA" id="ARBA00006946"/>
    </source>
</evidence>
<keyword evidence="15" id="KW-0443">Lipid metabolism</keyword>
<dbReference type="Pfam" id="PF03982">
    <property type="entry name" value="DAGAT"/>
    <property type="match status" value="1"/>
</dbReference>
<evidence type="ECO:0000313" key="24">
    <source>
        <dbReference type="Proteomes" id="UP000696485"/>
    </source>
</evidence>
<feature type="coiled-coil region" evidence="20">
    <location>
        <begin position="394"/>
        <end position="421"/>
    </location>
</feature>
<feature type="region of interest" description="Disordered" evidence="21">
    <location>
        <begin position="363"/>
        <end position="393"/>
    </location>
</feature>
<dbReference type="CDD" id="cd07987">
    <property type="entry name" value="LPLAT_MGAT-like"/>
    <property type="match status" value="1"/>
</dbReference>
<name>A0A9P5SP51_9FUNG</name>
<dbReference type="GO" id="GO:0031122">
    <property type="term" value="P:cytoplasmic microtubule organization"/>
    <property type="evidence" value="ECO:0007669"/>
    <property type="project" value="InterPro"/>
</dbReference>
<dbReference type="GO" id="GO:0006071">
    <property type="term" value="P:glycerol metabolic process"/>
    <property type="evidence" value="ECO:0007669"/>
    <property type="project" value="UniProtKB-KW"/>
</dbReference>
<keyword evidence="8" id="KW-0444">Lipid biosynthesis</keyword>
<dbReference type="GO" id="GO:0004144">
    <property type="term" value="F:diacylglycerol O-acyltransferase activity"/>
    <property type="evidence" value="ECO:0007669"/>
    <property type="project" value="UniProtKB-EC"/>
</dbReference>
<keyword evidence="11" id="KW-0493">Microtubule</keyword>
<keyword evidence="14" id="KW-1133">Transmembrane helix</keyword>
<evidence type="ECO:0000256" key="11">
    <source>
        <dbReference type="ARBA" id="ARBA00022701"/>
    </source>
</evidence>
<dbReference type="InterPro" id="IPR001715">
    <property type="entry name" value="CH_dom"/>
</dbReference>
<proteinExistence type="inferred from homology"/>
<organism evidence="23 24">
    <name type="scientific">Podila minutissima</name>
    <dbReference type="NCBI Taxonomy" id="64525"/>
    <lineage>
        <taxon>Eukaryota</taxon>
        <taxon>Fungi</taxon>
        <taxon>Fungi incertae sedis</taxon>
        <taxon>Mucoromycota</taxon>
        <taxon>Mortierellomycotina</taxon>
        <taxon>Mortierellomycetes</taxon>
        <taxon>Mortierellales</taxon>
        <taxon>Mortierellaceae</taxon>
        <taxon>Podila</taxon>
    </lineage>
</organism>
<comment type="caution">
    <text evidence="23">The sequence shown here is derived from an EMBL/GenBank/DDBJ whole genome shotgun (WGS) entry which is preliminary data.</text>
</comment>
<evidence type="ECO:0000256" key="17">
    <source>
        <dbReference type="ARBA" id="ARBA00023212"/>
    </source>
</evidence>
<feature type="coiled-coil region" evidence="20">
    <location>
        <begin position="493"/>
        <end position="570"/>
    </location>
</feature>
<evidence type="ECO:0000256" key="18">
    <source>
        <dbReference type="ARBA" id="ARBA00023315"/>
    </source>
</evidence>